<sequence>MEIVTGPCHVCAHRAKCYRAETEVCVFEKDVHADIHDEE</sequence>
<organism evidence="1 2">
    <name type="scientific">Heliophilum fasciatum</name>
    <dbReference type="NCBI Taxonomy" id="35700"/>
    <lineage>
        <taxon>Bacteria</taxon>
        <taxon>Bacillati</taxon>
        <taxon>Bacillota</taxon>
        <taxon>Clostridia</taxon>
        <taxon>Eubacteriales</taxon>
        <taxon>Heliobacteriaceae</taxon>
        <taxon>Heliophilum</taxon>
    </lineage>
</organism>
<comment type="caution">
    <text evidence="1">The sequence shown here is derived from an EMBL/GenBank/DDBJ whole genome shotgun (WGS) entry which is preliminary data.</text>
</comment>
<protein>
    <submittedName>
        <fullName evidence="1">Uncharacterized protein</fullName>
    </submittedName>
</protein>
<accession>A0A4V2SX70</accession>
<evidence type="ECO:0000313" key="1">
    <source>
        <dbReference type="EMBL" id="TCP65146.1"/>
    </source>
</evidence>
<name>A0A4V2SX70_9FIRM</name>
<reference evidence="1 2" key="1">
    <citation type="submission" date="2019-03" db="EMBL/GenBank/DDBJ databases">
        <title>Genomic Encyclopedia of Type Strains, Phase IV (KMG-IV): sequencing the most valuable type-strain genomes for metagenomic binning, comparative biology and taxonomic classification.</title>
        <authorList>
            <person name="Goeker M."/>
        </authorList>
    </citation>
    <scope>NUCLEOTIDE SEQUENCE [LARGE SCALE GENOMIC DNA]</scope>
    <source>
        <strain evidence="1 2">DSM 11170</strain>
    </source>
</reference>
<proteinExistence type="predicted"/>
<dbReference type="EMBL" id="SLXT01000006">
    <property type="protein sequence ID" value="TCP65146.1"/>
    <property type="molecule type" value="Genomic_DNA"/>
</dbReference>
<gene>
    <name evidence="1" type="ORF">EDD73_10624</name>
</gene>
<dbReference type="Proteomes" id="UP000294813">
    <property type="component" value="Unassembled WGS sequence"/>
</dbReference>
<dbReference type="AlphaFoldDB" id="A0A4V2SX70"/>
<evidence type="ECO:0000313" key="2">
    <source>
        <dbReference type="Proteomes" id="UP000294813"/>
    </source>
</evidence>
<keyword evidence="2" id="KW-1185">Reference proteome</keyword>